<organism evidence="1 2">
    <name type="scientific">Pistacia integerrima</name>
    <dbReference type="NCBI Taxonomy" id="434235"/>
    <lineage>
        <taxon>Eukaryota</taxon>
        <taxon>Viridiplantae</taxon>
        <taxon>Streptophyta</taxon>
        <taxon>Embryophyta</taxon>
        <taxon>Tracheophyta</taxon>
        <taxon>Spermatophyta</taxon>
        <taxon>Magnoliopsida</taxon>
        <taxon>eudicotyledons</taxon>
        <taxon>Gunneridae</taxon>
        <taxon>Pentapetalae</taxon>
        <taxon>rosids</taxon>
        <taxon>malvids</taxon>
        <taxon>Sapindales</taxon>
        <taxon>Anacardiaceae</taxon>
        <taxon>Pistacia</taxon>
    </lineage>
</organism>
<gene>
    <name evidence="1" type="ORF">Pint_23069</name>
</gene>
<sequence>MMMQFLSLSLTHTQLDLSYNPIGTDGVKALSEVLKFHGNINTLKLGWCQIGANGAESVADMLRYNTTISVLDLRANGLRDEGAKCLARSFKVVNEALTSLDLAFNEIRDDGAFAIAQALKANEDVAVTSLNLSNNFLTKFGQSALTDARDHVFEMSEKEVNIFF</sequence>
<dbReference type="Proteomes" id="UP001163603">
    <property type="component" value="Chromosome 6"/>
</dbReference>
<evidence type="ECO:0000313" key="2">
    <source>
        <dbReference type="Proteomes" id="UP001163603"/>
    </source>
</evidence>
<name>A0ACC0YLW4_9ROSI</name>
<keyword evidence="2" id="KW-1185">Reference proteome</keyword>
<accession>A0ACC0YLW4</accession>
<comment type="caution">
    <text evidence="1">The sequence shown here is derived from an EMBL/GenBank/DDBJ whole genome shotgun (WGS) entry which is preliminary data.</text>
</comment>
<dbReference type="EMBL" id="CM047741">
    <property type="protein sequence ID" value="KAJ0039253.1"/>
    <property type="molecule type" value="Genomic_DNA"/>
</dbReference>
<protein>
    <submittedName>
        <fullName evidence="1">Uncharacterized protein</fullName>
    </submittedName>
</protein>
<evidence type="ECO:0000313" key="1">
    <source>
        <dbReference type="EMBL" id="KAJ0039253.1"/>
    </source>
</evidence>
<proteinExistence type="predicted"/>
<reference evidence="2" key="1">
    <citation type="journal article" date="2023" name="G3 (Bethesda)">
        <title>Genome assembly and association tests identify interacting loci associated with vigor, precocity, and sex in interspecific pistachio rootstocks.</title>
        <authorList>
            <person name="Palmer W."/>
            <person name="Jacygrad E."/>
            <person name="Sagayaradj S."/>
            <person name="Cavanaugh K."/>
            <person name="Han R."/>
            <person name="Bertier L."/>
            <person name="Beede B."/>
            <person name="Kafkas S."/>
            <person name="Golino D."/>
            <person name="Preece J."/>
            <person name="Michelmore R."/>
        </authorList>
    </citation>
    <scope>NUCLEOTIDE SEQUENCE [LARGE SCALE GENOMIC DNA]</scope>
</reference>